<evidence type="ECO:0000256" key="2">
    <source>
        <dbReference type="ARBA" id="ARBA00022942"/>
    </source>
</evidence>
<evidence type="ECO:0000313" key="6">
    <source>
        <dbReference type="Proteomes" id="UP000008792"/>
    </source>
</evidence>
<name>B4M6Y0_DROVI</name>
<proteinExistence type="inferred from homology"/>
<dbReference type="Pfam" id="PF10584">
    <property type="entry name" value="Proteasome_A_N"/>
    <property type="match status" value="1"/>
</dbReference>
<dbReference type="PROSITE" id="PS51475">
    <property type="entry name" value="PROTEASOME_ALPHA_2"/>
    <property type="match status" value="1"/>
</dbReference>
<dbReference type="Gene3D" id="3.60.20.10">
    <property type="entry name" value="Glutamine Phosphoribosylpyrophosphate, subunit 1, domain 1"/>
    <property type="match status" value="1"/>
</dbReference>
<dbReference type="InterPro" id="IPR050115">
    <property type="entry name" value="Proteasome_alpha"/>
</dbReference>
<dbReference type="EMBL" id="CH940653">
    <property type="protein sequence ID" value="EDW62547.1"/>
    <property type="molecule type" value="Genomic_DNA"/>
</dbReference>
<evidence type="ECO:0000256" key="1">
    <source>
        <dbReference type="ARBA" id="ARBA00002000"/>
    </source>
</evidence>
<dbReference type="HOGENOM" id="CLU_035750_4_1_1"/>
<evidence type="ECO:0000313" key="5">
    <source>
        <dbReference type="EMBL" id="EDW62547.1"/>
    </source>
</evidence>
<evidence type="ECO:0000256" key="3">
    <source>
        <dbReference type="PROSITE-ProRule" id="PRU00808"/>
    </source>
</evidence>
<keyword evidence="2 3" id="KW-0647">Proteasome</keyword>
<dbReference type="Proteomes" id="UP000008792">
    <property type="component" value="Unassembled WGS sequence"/>
</dbReference>
<gene>
    <name evidence="5" type="primary">Dvir\GJ16557</name>
    <name evidence="5" type="ORF">Dvir_GJ16557</name>
</gene>
<dbReference type="SUPFAM" id="SSF56235">
    <property type="entry name" value="N-terminal nucleophile aminohydrolases (Ntn hydrolases)"/>
    <property type="match status" value="1"/>
</dbReference>
<dbReference type="AlphaFoldDB" id="B4M6Y0"/>
<evidence type="ECO:0000259" key="4">
    <source>
        <dbReference type="SMART" id="SM00948"/>
    </source>
</evidence>
<dbReference type="KEGG" id="dvi:6633470"/>
<dbReference type="InterPro" id="IPR023332">
    <property type="entry name" value="Proteasome_alpha-type"/>
</dbReference>
<dbReference type="InterPro" id="IPR029055">
    <property type="entry name" value="Ntn_hydrolases_N"/>
</dbReference>
<organism evidence="5 6">
    <name type="scientific">Drosophila virilis</name>
    <name type="common">Fruit fly</name>
    <dbReference type="NCBI Taxonomy" id="7244"/>
    <lineage>
        <taxon>Eukaryota</taxon>
        <taxon>Metazoa</taxon>
        <taxon>Ecdysozoa</taxon>
        <taxon>Arthropoda</taxon>
        <taxon>Hexapoda</taxon>
        <taxon>Insecta</taxon>
        <taxon>Pterygota</taxon>
        <taxon>Neoptera</taxon>
        <taxon>Endopterygota</taxon>
        <taxon>Diptera</taxon>
        <taxon>Brachycera</taxon>
        <taxon>Muscomorpha</taxon>
        <taxon>Ephydroidea</taxon>
        <taxon>Drosophilidae</taxon>
        <taxon>Drosophila</taxon>
    </lineage>
</organism>
<dbReference type="STRING" id="7244.B4M6Y0"/>
<dbReference type="GO" id="GO:0019773">
    <property type="term" value="C:proteasome core complex, alpha-subunit complex"/>
    <property type="evidence" value="ECO:0007669"/>
    <property type="project" value="UniProtKB-UniRule"/>
</dbReference>
<keyword evidence="5" id="KW-0378">Hydrolase</keyword>
<accession>B4M6Y0</accession>
<reference evidence="5 6" key="1">
    <citation type="journal article" date="2007" name="Nature">
        <title>Evolution of genes and genomes on the Drosophila phylogeny.</title>
        <authorList>
            <consortium name="Drosophila 12 Genomes Consortium"/>
            <person name="Clark A.G."/>
            <person name="Eisen M.B."/>
            <person name="Smith D.R."/>
            <person name="Bergman C.M."/>
            <person name="Oliver B."/>
            <person name="Markow T.A."/>
            <person name="Kaufman T.C."/>
            <person name="Kellis M."/>
            <person name="Gelbart W."/>
            <person name="Iyer V.N."/>
            <person name="Pollard D.A."/>
            <person name="Sackton T.B."/>
            <person name="Larracuente A.M."/>
            <person name="Singh N.D."/>
            <person name="Abad J.P."/>
            <person name="Abt D.N."/>
            <person name="Adryan B."/>
            <person name="Aguade M."/>
            <person name="Akashi H."/>
            <person name="Anderson W.W."/>
            <person name="Aquadro C.F."/>
            <person name="Ardell D.H."/>
            <person name="Arguello R."/>
            <person name="Artieri C.G."/>
            <person name="Barbash D.A."/>
            <person name="Barker D."/>
            <person name="Barsanti P."/>
            <person name="Batterham P."/>
            <person name="Batzoglou S."/>
            <person name="Begun D."/>
            <person name="Bhutkar A."/>
            <person name="Blanco E."/>
            <person name="Bosak S.A."/>
            <person name="Bradley R.K."/>
            <person name="Brand A.D."/>
            <person name="Brent M.R."/>
            <person name="Brooks A.N."/>
            <person name="Brown R.H."/>
            <person name="Butlin R.K."/>
            <person name="Caggese C."/>
            <person name="Calvi B.R."/>
            <person name="Bernardo de Carvalho A."/>
            <person name="Caspi A."/>
            <person name="Castrezana S."/>
            <person name="Celniker S.E."/>
            <person name="Chang J.L."/>
            <person name="Chapple C."/>
            <person name="Chatterji S."/>
            <person name="Chinwalla A."/>
            <person name="Civetta A."/>
            <person name="Clifton S.W."/>
            <person name="Comeron J.M."/>
            <person name="Costello J.C."/>
            <person name="Coyne J.A."/>
            <person name="Daub J."/>
            <person name="David R.G."/>
            <person name="Delcher A.L."/>
            <person name="Delehaunty K."/>
            <person name="Do C.B."/>
            <person name="Ebling H."/>
            <person name="Edwards K."/>
            <person name="Eickbush T."/>
            <person name="Evans J.D."/>
            <person name="Filipski A."/>
            <person name="Findeiss S."/>
            <person name="Freyhult E."/>
            <person name="Fulton L."/>
            <person name="Fulton R."/>
            <person name="Garcia A.C."/>
            <person name="Gardiner A."/>
            <person name="Garfield D.A."/>
            <person name="Garvin B.E."/>
            <person name="Gibson G."/>
            <person name="Gilbert D."/>
            <person name="Gnerre S."/>
            <person name="Godfrey J."/>
            <person name="Good R."/>
            <person name="Gotea V."/>
            <person name="Gravely B."/>
            <person name="Greenberg A.J."/>
            <person name="Griffiths-Jones S."/>
            <person name="Gross S."/>
            <person name="Guigo R."/>
            <person name="Gustafson E.A."/>
            <person name="Haerty W."/>
            <person name="Hahn M.W."/>
            <person name="Halligan D.L."/>
            <person name="Halpern A.L."/>
            <person name="Halter G.M."/>
            <person name="Han M.V."/>
            <person name="Heger A."/>
            <person name="Hillier L."/>
            <person name="Hinrichs A.S."/>
            <person name="Holmes I."/>
            <person name="Hoskins R.A."/>
            <person name="Hubisz M.J."/>
            <person name="Hultmark D."/>
            <person name="Huntley M.A."/>
            <person name="Jaffe D.B."/>
            <person name="Jagadeeshan S."/>
            <person name="Jeck W.R."/>
            <person name="Johnson J."/>
            <person name="Jones C.D."/>
            <person name="Jordan W.C."/>
            <person name="Karpen G.H."/>
            <person name="Kataoka E."/>
            <person name="Keightley P.D."/>
            <person name="Kheradpour P."/>
            <person name="Kirkness E.F."/>
            <person name="Koerich L.B."/>
            <person name="Kristiansen K."/>
            <person name="Kudrna D."/>
            <person name="Kulathinal R.J."/>
            <person name="Kumar S."/>
            <person name="Kwok R."/>
            <person name="Lander E."/>
            <person name="Langley C.H."/>
            <person name="Lapoint R."/>
            <person name="Lazzaro B.P."/>
            <person name="Lee S.J."/>
            <person name="Levesque L."/>
            <person name="Li R."/>
            <person name="Lin C.F."/>
            <person name="Lin M.F."/>
            <person name="Lindblad-Toh K."/>
            <person name="Llopart A."/>
            <person name="Long M."/>
            <person name="Low L."/>
            <person name="Lozovsky E."/>
            <person name="Lu J."/>
            <person name="Luo M."/>
            <person name="Machado C.A."/>
            <person name="Makalowski W."/>
            <person name="Marzo M."/>
            <person name="Matsuda M."/>
            <person name="Matzkin L."/>
            <person name="McAllister B."/>
            <person name="McBride C.S."/>
            <person name="McKernan B."/>
            <person name="McKernan K."/>
            <person name="Mendez-Lago M."/>
            <person name="Minx P."/>
            <person name="Mollenhauer M.U."/>
            <person name="Montooth K."/>
            <person name="Mount S.M."/>
            <person name="Mu X."/>
            <person name="Myers E."/>
            <person name="Negre B."/>
            <person name="Newfeld S."/>
            <person name="Nielsen R."/>
            <person name="Noor M.A."/>
            <person name="O'Grady P."/>
            <person name="Pachter L."/>
            <person name="Papaceit M."/>
            <person name="Parisi M.J."/>
            <person name="Parisi M."/>
            <person name="Parts L."/>
            <person name="Pedersen J.S."/>
            <person name="Pesole G."/>
            <person name="Phillippy A.M."/>
            <person name="Ponting C.P."/>
            <person name="Pop M."/>
            <person name="Porcelli D."/>
            <person name="Powell J.R."/>
            <person name="Prohaska S."/>
            <person name="Pruitt K."/>
            <person name="Puig M."/>
            <person name="Quesneville H."/>
            <person name="Ram K.R."/>
            <person name="Rand D."/>
            <person name="Rasmussen M.D."/>
            <person name="Reed L.K."/>
            <person name="Reenan R."/>
            <person name="Reily A."/>
            <person name="Remington K.A."/>
            <person name="Rieger T.T."/>
            <person name="Ritchie M.G."/>
            <person name="Robin C."/>
            <person name="Rogers Y.H."/>
            <person name="Rohde C."/>
            <person name="Rozas J."/>
            <person name="Rubenfield M.J."/>
            <person name="Ruiz A."/>
            <person name="Russo S."/>
            <person name="Salzberg S.L."/>
            <person name="Sanchez-Gracia A."/>
            <person name="Saranga D.J."/>
            <person name="Sato H."/>
            <person name="Schaeffer S.W."/>
            <person name="Schatz M.C."/>
            <person name="Schlenke T."/>
            <person name="Schwartz R."/>
            <person name="Segarra C."/>
            <person name="Singh R.S."/>
            <person name="Sirot L."/>
            <person name="Sirota M."/>
            <person name="Sisneros N.B."/>
            <person name="Smith C.D."/>
            <person name="Smith T.F."/>
            <person name="Spieth J."/>
            <person name="Stage D.E."/>
            <person name="Stark A."/>
            <person name="Stephan W."/>
            <person name="Strausberg R.L."/>
            <person name="Strempel S."/>
            <person name="Sturgill D."/>
            <person name="Sutton G."/>
            <person name="Sutton G.G."/>
            <person name="Tao W."/>
            <person name="Teichmann S."/>
            <person name="Tobari Y.N."/>
            <person name="Tomimura Y."/>
            <person name="Tsolas J.M."/>
            <person name="Valente V.L."/>
            <person name="Venter E."/>
            <person name="Venter J.C."/>
            <person name="Vicario S."/>
            <person name="Vieira F.G."/>
            <person name="Vilella A.J."/>
            <person name="Villasante A."/>
            <person name="Walenz B."/>
            <person name="Wang J."/>
            <person name="Wasserman M."/>
            <person name="Watts T."/>
            <person name="Wilson D."/>
            <person name="Wilson R.K."/>
            <person name="Wing R.A."/>
            <person name="Wolfner M.F."/>
            <person name="Wong A."/>
            <person name="Wong G.K."/>
            <person name="Wu C.I."/>
            <person name="Wu G."/>
            <person name="Yamamoto D."/>
            <person name="Yang H.P."/>
            <person name="Yang S.P."/>
            <person name="Yorke J.A."/>
            <person name="Yoshida K."/>
            <person name="Zdobnov E."/>
            <person name="Zhang P."/>
            <person name="Zhang Y."/>
            <person name="Zimin A.V."/>
            <person name="Baldwin J."/>
            <person name="Abdouelleil A."/>
            <person name="Abdulkadir J."/>
            <person name="Abebe A."/>
            <person name="Abera B."/>
            <person name="Abreu J."/>
            <person name="Acer S.C."/>
            <person name="Aftuck L."/>
            <person name="Alexander A."/>
            <person name="An P."/>
            <person name="Anderson E."/>
            <person name="Anderson S."/>
            <person name="Arachi H."/>
            <person name="Azer M."/>
            <person name="Bachantsang P."/>
            <person name="Barry A."/>
            <person name="Bayul T."/>
            <person name="Berlin A."/>
            <person name="Bessette D."/>
            <person name="Bloom T."/>
            <person name="Blye J."/>
            <person name="Boguslavskiy L."/>
            <person name="Bonnet C."/>
            <person name="Boukhgalter B."/>
            <person name="Bourzgui I."/>
            <person name="Brown A."/>
            <person name="Cahill P."/>
            <person name="Channer S."/>
            <person name="Cheshatsang Y."/>
            <person name="Chuda L."/>
            <person name="Citroen M."/>
            <person name="Collymore A."/>
            <person name="Cooke P."/>
            <person name="Costello M."/>
            <person name="D'Aco K."/>
            <person name="Daza R."/>
            <person name="De Haan G."/>
            <person name="DeGray S."/>
            <person name="DeMaso C."/>
            <person name="Dhargay N."/>
            <person name="Dooley K."/>
            <person name="Dooley E."/>
            <person name="Doricent M."/>
            <person name="Dorje P."/>
            <person name="Dorjee K."/>
            <person name="Dupes A."/>
            <person name="Elong R."/>
            <person name="Falk J."/>
            <person name="Farina A."/>
            <person name="Faro S."/>
            <person name="Ferguson D."/>
            <person name="Fisher S."/>
            <person name="Foley C.D."/>
            <person name="Franke A."/>
            <person name="Friedrich D."/>
            <person name="Gadbois L."/>
            <person name="Gearin G."/>
            <person name="Gearin C.R."/>
            <person name="Giannoukos G."/>
            <person name="Goode T."/>
            <person name="Graham J."/>
            <person name="Grandbois E."/>
            <person name="Grewal S."/>
            <person name="Gyaltsen K."/>
            <person name="Hafez N."/>
            <person name="Hagos B."/>
            <person name="Hall J."/>
            <person name="Henson C."/>
            <person name="Hollinger A."/>
            <person name="Honan T."/>
            <person name="Huard M.D."/>
            <person name="Hughes L."/>
            <person name="Hurhula B."/>
            <person name="Husby M.E."/>
            <person name="Kamat A."/>
            <person name="Kanga B."/>
            <person name="Kashin S."/>
            <person name="Khazanovich D."/>
            <person name="Kisner P."/>
            <person name="Lance K."/>
            <person name="Lara M."/>
            <person name="Lee W."/>
            <person name="Lennon N."/>
            <person name="Letendre F."/>
            <person name="LeVine R."/>
            <person name="Lipovsky A."/>
            <person name="Liu X."/>
            <person name="Liu J."/>
            <person name="Liu S."/>
            <person name="Lokyitsang T."/>
            <person name="Lokyitsang Y."/>
            <person name="Lubonja R."/>
            <person name="Lui A."/>
            <person name="MacDonald P."/>
            <person name="Magnisalis V."/>
            <person name="Maru K."/>
            <person name="Matthews C."/>
            <person name="McCusker W."/>
            <person name="McDonough S."/>
            <person name="Mehta T."/>
            <person name="Meldrim J."/>
            <person name="Meneus L."/>
            <person name="Mihai O."/>
            <person name="Mihalev A."/>
            <person name="Mihova T."/>
            <person name="Mittelman R."/>
            <person name="Mlenga V."/>
            <person name="Montmayeur A."/>
            <person name="Mulrain L."/>
            <person name="Navidi A."/>
            <person name="Naylor J."/>
            <person name="Negash T."/>
            <person name="Nguyen T."/>
            <person name="Nguyen N."/>
            <person name="Nicol R."/>
            <person name="Norbu C."/>
            <person name="Norbu N."/>
            <person name="Novod N."/>
            <person name="O'Neill B."/>
            <person name="Osman S."/>
            <person name="Markiewicz E."/>
            <person name="Oyono O.L."/>
            <person name="Patti C."/>
            <person name="Phunkhang P."/>
            <person name="Pierre F."/>
            <person name="Priest M."/>
            <person name="Raghuraman S."/>
            <person name="Rege F."/>
            <person name="Reyes R."/>
            <person name="Rise C."/>
            <person name="Rogov P."/>
            <person name="Ross K."/>
            <person name="Ryan E."/>
            <person name="Settipalli S."/>
            <person name="Shea T."/>
            <person name="Sherpa N."/>
            <person name="Shi L."/>
            <person name="Shih D."/>
            <person name="Sparrow T."/>
            <person name="Spaulding J."/>
            <person name="Stalker J."/>
            <person name="Stange-Thomann N."/>
            <person name="Stavropoulos S."/>
            <person name="Stone C."/>
            <person name="Strader C."/>
            <person name="Tesfaye S."/>
            <person name="Thomson T."/>
            <person name="Thoulutsang Y."/>
            <person name="Thoulutsang D."/>
            <person name="Topham K."/>
            <person name="Topping I."/>
            <person name="Tsamla T."/>
            <person name="Vassiliev H."/>
            <person name="Vo A."/>
            <person name="Wangchuk T."/>
            <person name="Wangdi T."/>
            <person name="Weiand M."/>
            <person name="Wilkinson J."/>
            <person name="Wilson A."/>
            <person name="Yadav S."/>
            <person name="Young G."/>
            <person name="Yu Q."/>
            <person name="Zembek L."/>
            <person name="Zhong D."/>
            <person name="Zimmer A."/>
            <person name="Zwirko Z."/>
            <person name="Jaffe D.B."/>
            <person name="Alvarez P."/>
            <person name="Brockman W."/>
            <person name="Butler J."/>
            <person name="Chin C."/>
            <person name="Gnerre S."/>
            <person name="Grabherr M."/>
            <person name="Kleber M."/>
            <person name="Mauceli E."/>
            <person name="MacCallum I."/>
        </authorList>
    </citation>
    <scope>NUCLEOTIDE SEQUENCE [LARGE SCALE GENOMIC DNA]</scope>
    <source>
        <strain evidence="6">Tucson 15010-1051.87</strain>
    </source>
</reference>
<dbReference type="InterPro" id="IPR001353">
    <property type="entry name" value="Proteasome_sua/b"/>
</dbReference>
<dbReference type="OMA" id="VVEDYGM"/>
<dbReference type="GO" id="GO:0006511">
    <property type="term" value="P:ubiquitin-dependent protein catabolic process"/>
    <property type="evidence" value="ECO:0007669"/>
    <property type="project" value="InterPro"/>
</dbReference>
<dbReference type="eggNOG" id="KOG0181">
    <property type="taxonomic scope" value="Eukaryota"/>
</dbReference>
<dbReference type="InParanoid" id="B4M6Y0"/>
<dbReference type="GO" id="GO:0005634">
    <property type="term" value="C:nucleus"/>
    <property type="evidence" value="ECO:0007669"/>
    <property type="project" value="UniProtKB-ARBA"/>
</dbReference>
<comment type="similarity">
    <text evidence="3">Belongs to the peptidase T1A family.</text>
</comment>
<dbReference type="PhylomeDB" id="B4M6Y0"/>
<dbReference type="GO" id="GO:0016787">
    <property type="term" value="F:hydrolase activity"/>
    <property type="evidence" value="ECO:0007669"/>
    <property type="project" value="UniProtKB-KW"/>
</dbReference>
<protein>
    <recommendedName>
        <fullName evidence="4">Proteasome alpha-type subunits domain-containing protein</fullName>
    </recommendedName>
</protein>
<sequence length="234" mass="25768">MSVNRYNFSLTTFNPAGELKQVEYANNCGSKGAPTVGIITKNGLVLATEKRIDSKLTIGRTVKKLEKISSHMAMAYSGMAPDFRILSKMAQKTCAAYSLVHSGIVPVDGMAMAVSNTMQEFTQSCGVRPFGLSVLLGGWERGRARLFRLDAAGSLLPFRACAVGKDAEQRMEFLERHYAPRLTMEAAVYLAIQAIRMGDEQSLPAQHFEIGIIDKTGFRRLDIATIESYLMNMN</sequence>
<feature type="domain" description="Proteasome alpha-type subunits" evidence="4">
    <location>
        <begin position="6"/>
        <end position="28"/>
    </location>
</feature>
<keyword evidence="6" id="KW-1185">Reference proteome</keyword>
<comment type="function">
    <text evidence="1">The proteasome is a multicatalytic proteinase complex which is characterized by its ability to cleave peptides with Arg, Phe, Tyr, Leu, and Glu adjacent to the leaving group at neutral or slightly basic pH. The proteasome has an ATP-dependent proteolytic activity.</text>
</comment>
<dbReference type="SMR" id="B4M6Y0"/>
<dbReference type="PANTHER" id="PTHR11599">
    <property type="entry name" value="PROTEASOME SUBUNIT ALPHA/BETA"/>
    <property type="match status" value="1"/>
</dbReference>
<dbReference type="SMART" id="SM00948">
    <property type="entry name" value="Proteasome_A_N"/>
    <property type="match status" value="1"/>
</dbReference>
<dbReference type="InterPro" id="IPR000426">
    <property type="entry name" value="Proteasome_asu_N"/>
</dbReference>
<dbReference type="OrthoDB" id="431557at2759"/>
<dbReference type="Pfam" id="PF00227">
    <property type="entry name" value="Proteasome"/>
    <property type="match status" value="1"/>
</dbReference>